<dbReference type="Gene3D" id="2.60.40.1190">
    <property type="match status" value="1"/>
</dbReference>
<name>W0RF83_9BACT</name>
<dbReference type="eggNOG" id="COG2091">
    <property type="taxonomic scope" value="Bacteria"/>
</dbReference>
<sequence>MSIDAKKLAFAGSILLTTLGRGGAAGAQVGDSAREAAPVRSPARAVRAERAERAPVIDGDDRDAVWRAAMPLGAFRVFDPTEDGEPTLRTEARLAFDARHVYVFVRAFDPHPDSIVSRLSRRDVRTPSDQIKVMLDSYHDRRTAYEFAVNPAGVKRDYYAYDDGVEDVTWDAVWDVATRVDSLGWTAEFRIPLSQLRFPRAGAHTFGVMVTRDVARTNERYSWPVYRRSRPGLPSQFADVAGFEGLGASGRLEAMPHVVATNRSATRPDGFARTQRQDLGADLKVGLGSNLTLDATVNPDFGQVEADPATVNLTAFETFFDERRPFFQEGTGIFSFGADATRLFYSRRIGRAPQLAALAPTDADVPGATTILGAGKLTGRVGNGLSVGALGAATGRERAGGATVEPAAAYSAARVQQDLRGGESGIGAMFTGVRRSLDAADAPYLRDEAYAGGVDLRHRFAGPFGGRYRLAASLAGSVVRGSAQSIARTQRSAVHYYQRPDAGLTYDSTRTALGGTALDLSASEVAGTWRFDASYSRLSAGFETNDLGFLSRADMQTASAGVRAVSSRPRAFWRNANASFDVVTQYTARGTPIASTVELAGYAQFASGAYLSADLWTDNAGAVYCDRCARGGPALRLSPATSLLINVSRDDRKRVVPYFAAIYTVGDGGRSTLWRVRPLVTLRPASNVNAQIGARYQRNRDATQWYANVTSGGTPRWLFARLDQHLLSFLGTLDVTATPTLSLQLYAEPFVSAGKYDDVRTLADPRARRYDDRFTPFPRTTEGFNSKQFNSTAVLRWEYRPGSTLFVVWSQGREQLDRDPGSFEAARDYRNLFGARPDNTLAVKLAYWIGR</sequence>
<protein>
    <recommendedName>
        <fullName evidence="5">Membrane associated hydrolase</fullName>
    </recommendedName>
</protein>
<dbReference type="EMBL" id="CP007128">
    <property type="protein sequence ID" value="AHG89000.1"/>
    <property type="molecule type" value="Genomic_DNA"/>
</dbReference>
<dbReference type="HOGENOM" id="CLU_016090_0_0_0"/>
<dbReference type="GO" id="GO:0030246">
    <property type="term" value="F:carbohydrate binding"/>
    <property type="evidence" value="ECO:0007669"/>
    <property type="project" value="InterPro"/>
</dbReference>
<feature type="domain" description="DUF5916" evidence="2">
    <location>
        <begin position="251"/>
        <end position="399"/>
    </location>
</feature>
<dbReference type="InterPro" id="IPR010502">
    <property type="entry name" value="Carb-bd_dom_fam9"/>
</dbReference>
<evidence type="ECO:0000313" key="4">
    <source>
        <dbReference type="Proteomes" id="UP000019151"/>
    </source>
</evidence>
<dbReference type="RefSeq" id="WP_158508677.1">
    <property type="nucleotide sequence ID" value="NZ_CP007128.1"/>
</dbReference>
<keyword evidence="4" id="KW-1185">Reference proteome</keyword>
<dbReference type="AlphaFoldDB" id="W0RF83"/>
<dbReference type="Pfam" id="PF06452">
    <property type="entry name" value="CBM9_1"/>
    <property type="match status" value="1"/>
</dbReference>
<reference evidence="3 4" key="1">
    <citation type="journal article" date="2014" name="Genome Announc.">
        <title>Genome Sequence and Methylome of Soil Bacterium Gemmatirosa kalamazoonensis KBS708T, a Member of the Rarely Cultivated Gemmatimonadetes Phylum.</title>
        <authorList>
            <person name="Debruyn J.M."/>
            <person name="Radosevich M."/>
            <person name="Wommack K.E."/>
            <person name="Polson S.W."/>
            <person name="Hauser L.J."/>
            <person name="Fawaz M.N."/>
            <person name="Korlach J."/>
            <person name="Tsai Y.C."/>
        </authorList>
    </citation>
    <scope>NUCLEOTIDE SEQUENCE [LARGE SCALE GENOMIC DNA]</scope>
    <source>
        <strain evidence="3 4">KBS708</strain>
    </source>
</reference>
<dbReference type="SUPFAM" id="SSF49344">
    <property type="entry name" value="CBD9-like"/>
    <property type="match status" value="1"/>
</dbReference>
<dbReference type="KEGG" id="gba:J421_1463"/>
<evidence type="ECO:0000313" key="3">
    <source>
        <dbReference type="EMBL" id="AHG89000.1"/>
    </source>
</evidence>
<dbReference type="GO" id="GO:0016052">
    <property type="term" value="P:carbohydrate catabolic process"/>
    <property type="evidence" value="ECO:0007669"/>
    <property type="project" value="InterPro"/>
</dbReference>
<proteinExistence type="predicted"/>
<gene>
    <name evidence="3" type="ORF">J421_1463</name>
</gene>
<accession>W0RF83</accession>
<feature type="domain" description="Carbohydrate-binding" evidence="1">
    <location>
        <begin position="57"/>
        <end position="210"/>
    </location>
</feature>
<dbReference type="InParanoid" id="W0RF83"/>
<dbReference type="Proteomes" id="UP000019151">
    <property type="component" value="Chromosome"/>
</dbReference>
<dbReference type="GO" id="GO:0004553">
    <property type="term" value="F:hydrolase activity, hydrolyzing O-glycosyl compounds"/>
    <property type="evidence" value="ECO:0007669"/>
    <property type="project" value="InterPro"/>
</dbReference>
<feature type="domain" description="DUF5916" evidence="2">
    <location>
        <begin position="511"/>
        <end position="849"/>
    </location>
</feature>
<dbReference type="OrthoDB" id="9786766at2"/>
<dbReference type="STRING" id="861299.J421_1463"/>
<dbReference type="PATRIC" id="fig|861299.3.peg.1486"/>
<dbReference type="InterPro" id="IPR045670">
    <property type="entry name" value="DUF5916"/>
</dbReference>
<dbReference type="Pfam" id="PF19313">
    <property type="entry name" value="DUF5916"/>
    <property type="match status" value="2"/>
</dbReference>
<organism evidence="3 4">
    <name type="scientific">Gemmatirosa kalamazoonensis</name>
    <dbReference type="NCBI Taxonomy" id="861299"/>
    <lineage>
        <taxon>Bacteria</taxon>
        <taxon>Pseudomonadati</taxon>
        <taxon>Gemmatimonadota</taxon>
        <taxon>Gemmatimonadia</taxon>
        <taxon>Gemmatimonadales</taxon>
        <taxon>Gemmatimonadaceae</taxon>
        <taxon>Gemmatirosa</taxon>
    </lineage>
</organism>
<evidence type="ECO:0008006" key="5">
    <source>
        <dbReference type="Google" id="ProtNLM"/>
    </source>
</evidence>
<evidence type="ECO:0000259" key="2">
    <source>
        <dbReference type="Pfam" id="PF19313"/>
    </source>
</evidence>
<evidence type="ECO:0000259" key="1">
    <source>
        <dbReference type="Pfam" id="PF06452"/>
    </source>
</evidence>
<dbReference type="CDD" id="cd09618">
    <property type="entry name" value="CBM9_like_2"/>
    <property type="match status" value="1"/>
</dbReference>